<gene>
    <name evidence="1" type="ORF">T190115A13A_170040</name>
</gene>
<proteinExistence type="predicted"/>
<protein>
    <submittedName>
        <fullName evidence="1">Uncharacterized protein</fullName>
    </submittedName>
</protein>
<evidence type="ECO:0000313" key="2">
    <source>
        <dbReference type="Proteomes" id="UP001497602"/>
    </source>
</evidence>
<dbReference type="SUPFAM" id="SSF52075">
    <property type="entry name" value="Outer arm dynein light chain 1"/>
    <property type="match status" value="1"/>
</dbReference>
<dbReference type="EMBL" id="CAXJRC010000008">
    <property type="protein sequence ID" value="CAL2105617.1"/>
    <property type="molecule type" value="Genomic_DNA"/>
</dbReference>
<accession>A0ABM9PJ17</accession>
<dbReference type="Proteomes" id="UP001497602">
    <property type="component" value="Unassembled WGS sequence"/>
</dbReference>
<reference evidence="1 2" key="1">
    <citation type="submission" date="2024-05" db="EMBL/GenBank/DDBJ databases">
        <authorList>
            <person name="Duchaud E."/>
        </authorList>
    </citation>
    <scope>NUCLEOTIDE SEQUENCE [LARGE SCALE GENOMIC DNA]</scope>
    <source>
        <strain evidence="1">Ena-SAMPLE-TAB-13-05-2024-13:56:06:370-140305</strain>
    </source>
</reference>
<comment type="caution">
    <text evidence="1">The sequence shown here is derived from an EMBL/GenBank/DDBJ whole genome shotgun (WGS) entry which is preliminary data.</text>
</comment>
<dbReference type="InterPro" id="IPR032675">
    <property type="entry name" value="LRR_dom_sf"/>
</dbReference>
<name>A0ABM9PJ17_9FLAO</name>
<organism evidence="1 2">
    <name type="scientific">Tenacibaculum vairaonense</name>
    <dbReference type="NCBI Taxonomy" id="3137860"/>
    <lineage>
        <taxon>Bacteria</taxon>
        <taxon>Pseudomonadati</taxon>
        <taxon>Bacteroidota</taxon>
        <taxon>Flavobacteriia</taxon>
        <taxon>Flavobacteriales</taxon>
        <taxon>Flavobacteriaceae</taxon>
        <taxon>Tenacibaculum</taxon>
    </lineage>
</organism>
<sequence>MNISNNKNLKKLVCYGNQLTELDLSSNTVLEGINCNSTPELEVVNLSNGDNGNITEMKAFVGTPVLTCI</sequence>
<dbReference type="Gene3D" id="3.80.10.10">
    <property type="entry name" value="Ribonuclease Inhibitor"/>
    <property type="match status" value="1"/>
</dbReference>
<keyword evidence="2" id="KW-1185">Reference proteome</keyword>
<evidence type="ECO:0000313" key="1">
    <source>
        <dbReference type="EMBL" id="CAL2105617.1"/>
    </source>
</evidence>